<dbReference type="PROSITE" id="PS50983">
    <property type="entry name" value="FE_B12_PBP"/>
    <property type="match status" value="1"/>
</dbReference>
<evidence type="ECO:0000313" key="2">
    <source>
        <dbReference type="EMBL" id="KAK9693186.1"/>
    </source>
</evidence>
<dbReference type="EMBL" id="JASJQH010008368">
    <property type="protein sequence ID" value="KAK9693186.1"/>
    <property type="molecule type" value="Genomic_DNA"/>
</dbReference>
<dbReference type="Proteomes" id="UP001479436">
    <property type="component" value="Unassembled WGS sequence"/>
</dbReference>
<name>A0ABR2VQ06_9FUNG</name>
<feature type="domain" description="Fe/B12 periplasmic-binding" evidence="1">
    <location>
        <begin position="7"/>
        <end position="305"/>
    </location>
</feature>
<proteinExistence type="predicted"/>
<protein>
    <recommendedName>
        <fullName evidence="1">Fe/B12 periplasmic-binding domain-containing protein</fullName>
    </recommendedName>
</protein>
<evidence type="ECO:0000313" key="3">
    <source>
        <dbReference type="Proteomes" id="UP001479436"/>
    </source>
</evidence>
<dbReference type="InterPro" id="IPR051030">
    <property type="entry name" value="Vitamin_B12-ABC_binding"/>
</dbReference>
<dbReference type="SUPFAM" id="SSF53807">
    <property type="entry name" value="Helical backbone' metal receptor"/>
    <property type="match status" value="1"/>
</dbReference>
<accession>A0ABR2VQ06</accession>
<comment type="caution">
    <text evidence="2">The sequence shown here is derived from an EMBL/GenBank/DDBJ whole genome shotgun (WGS) entry which is preliminary data.</text>
</comment>
<reference evidence="2 3" key="1">
    <citation type="submission" date="2023-04" db="EMBL/GenBank/DDBJ databases">
        <title>Genome of Basidiobolus ranarum AG-B5.</title>
        <authorList>
            <person name="Stajich J.E."/>
            <person name="Carter-House D."/>
            <person name="Gryganskyi A."/>
        </authorList>
    </citation>
    <scope>NUCLEOTIDE SEQUENCE [LARGE SCALE GENOMIC DNA]</scope>
    <source>
        <strain evidence="2 3">AG-B5</strain>
    </source>
</reference>
<keyword evidence="3" id="KW-1185">Reference proteome</keyword>
<dbReference type="PANTHER" id="PTHR42860:SF1">
    <property type="entry name" value="VITAMIN B12-BINDING PROTEIN"/>
    <property type="match status" value="1"/>
</dbReference>
<dbReference type="Gene3D" id="3.40.50.1980">
    <property type="entry name" value="Nitrogenase molybdenum iron protein domain"/>
    <property type="match status" value="2"/>
</dbReference>
<sequence length="319" mass="35153">MTVRKPRVISLLPSATEIIGCIPGGADLLVGRSHEDDYPASILDRPFLTGQTTTFTSAADVDRQVSETLASGQSLYTLDVDLIKQLKPEVILTQSLCKVCAIDLISVERVAASMSPAPQIVDLNPNSLGDVLENITSVGKAVGLEEESKIFQQQLKDRIQKIENVVQDMGDFVKPKCLMMEWPEPIYAAGHWTPQIIELAGGLHPLNPCIKTNERGEKLAKYGKPVTPESVVELQPDIIIIAPCGLDLAETEKQTNLLAEKQWWKDATKNTKKIYLVNGSHMFNRPGPRLVDALEFCAGIILNQPQLIPSGFPYKEWKS</sequence>
<evidence type="ECO:0000259" key="1">
    <source>
        <dbReference type="PROSITE" id="PS50983"/>
    </source>
</evidence>
<gene>
    <name evidence="2" type="ORF">K7432_014034</name>
</gene>
<dbReference type="Pfam" id="PF01497">
    <property type="entry name" value="Peripla_BP_2"/>
    <property type="match status" value="1"/>
</dbReference>
<dbReference type="PANTHER" id="PTHR42860">
    <property type="entry name" value="VITAMIN B12-BINDING PROTEIN"/>
    <property type="match status" value="1"/>
</dbReference>
<organism evidence="2 3">
    <name type="scientific">Basidiobolus ranarum</name>
    <dbReference type="NCBI Taxonomy" id="34480"/>
    <lineage>
        <taxon>Eukaryota</taxon>
        <taxon>Fungi</taxon>
        <taxon>Fungi incertae sedis</taxon>
        <taxon>Zoopagomycota</taxon>
        <taxon>Entomophthoromycotina</taxon>
        <taxon>Basidiobolomycetes</taxon>
        <taxon>Basidiobolales</taxon>
        <taxon>Basidiobolaceae</taxon>
        <taxon>Basidiobolus</taxon>
    </lineage>
</organism>
<dbReference type="InterPro" id="IPR002491">
    <property type="entry name" value="ABC_transptr_periplasmic_BD"/>
</dbReference>